<proteinExistence type="inferred from homology"/>
<dbReference type="Gene3D" id="1.10.1030.10">
    <property type="entry name" value="Carbamoyl-phosphate synthetase, large subunit oligomerisation domain"/>
    <property type="match status" value="1"/>
</dbReference>
<dbReference type="Proteomes" id="UP001149074">
    <property type="component" value="Unassembled WGS sequence"/>
</dbReference>
<dbReference type="SMART" id="SM01097">
    <property type="entry name" value="CPSase_sm_chain"/>
    <property type="match status" value="1"/>
</dbReference>
<feature type="region of interest" description="Disordered" evidence="27">
    <location>
        <begin position="1884"/>
        <end position="1925"/>
    </location>
</feature>
<dbReference type="NCBIfam" id="NF002032">
    <property type="entry name" value="PRK00856.1"/>
    <property type="match status" value="1"/>
</dbReference>
<dbReference type="PROSITE" id="PS50975">
    <property type="entry name" value="ATP_GRASP"/>
    <property type="match status" value="2"/>
</dbReference>
<dbReference type="SUPFAM" id="SSF52440">
    <property type="entry name" value="PreATP-grasp domain"/>
    <property type="match status" value="2"/>
</dbReference>
<evidence type="ECO:0000256" key="21">
    <source>
        <dbReference type="ARBA" id="ARBA00048816"/>
    </source>
</evidence>
<dbReference type="SUPFAM" id="SSF52335">
    <property type="entry name" value="Methylglyoxal synthase-like"/>
    <property type="match status" value="1"/>
</dbReference>
<evidence type="ECO:0000259" key="29">
    <source>
        <dbReference type="PROSITE" id="PS51855"/>
    </source>
</evidence>
<reference evidence="30" key="1">
    <citation type="submission" date="2022-11" db="EMBL/GenBank/DDBJ databases">
        <authorList>
            <person name="Petersen C."/>
        </authorList>
    </citation>
    <scope>NUCLEOTIDE SEQUENCE</scope>
    <source>
        <strain evidence="30">IBT 30761</strain>
    </source>
</reference>
<evidence type="ECO:0000256" key="17">
    <source>
        <dbReference type="ARBA" id="ARBA00043984"/>
    </source>
</evidence>
<dbReference type="PROSITE" id="PS00866">
    <property type="entry name" value="CPSASE_1"/>
    <property type="match status" value="2"/>
</dbReference>
<dbReference type="FunFam" id="3.30.470.20:FF:000004">
    <property type="entry name" value="Carbamoyl-phosphate synthase (glutamine-hydrolyzing)"/>
    <property type="match status" value="1"/>
</dbReference>
<dbReference type="GO" id="GO:0006541">
    <property type="term" value="P:glutamine metabolic process"/>
    <property type="evidence" value="ECO:0007669"/>
    <property type="project" value="InterPro"/>
</dbReference>
<comment type="cofactor">
    <cofactor evidence="1">
        <name>Zn(2+)</name>
        <dbReference type="ChEBI" id="CHEBI:29105"/>
    </cofactor>
</comment>
<dbReference type="InterPro" id="IPR013815">
    <property type="entry name" value="ATP_grasp_subdomain_1"/>
</dbReference>
<dbReference type="NCBIfam" id="NF003671">
    <property type="entry name" value="PRK05294.1"/>
    <property type="match status" value="1"/>
</dbReference>
<dbReference type="InterPro" id="IPR036901">
    <property type="entry name" value="Asp/Orn_carbamoylTrfase_sf"/>
</dbReference>
<dbReference type="PRINTS" id="PR00101">
    <property type="entry name" value="ATCASE"/>
</dbReference>
<dbReference type="Gene3D" id="3.30.1490.20">
    <property type="entry name" value="ATP-grasp fold, A domain"/>
    <property type="match status" value="1"/>
</dbReference>
<dbReference type="SUPFAM" id="SSF48108">
    <property type="entry name" value="Carbamoyl phosphate synthetase, large subunit connection domain"/>
    <property type="match status" value="1"/>
</dbReference>
<dbReference type="CDD" id="cd01423">
    <property type="entry name" value="MGS_CPS_I_III"/>
    <property type="match status" value="1"/>
</dbReference>
<dbReference type="FunFam" id="3.40.50.880:FF:000025">
    <property type="entry name" value="Bifunctional pyrimidine biosynthesis protein"/>
    <property type="match status" value="1"/>
</dbReference>
<keyword evidence="10 26" id="KW-0547">Nucleotide-binding</keyword>
<dbReference type="EMBL" id="JAPQKI010000005">
    <property type="protein sequence ID" value="KAJ5097898.1"/>
    <property type="molecule type" value="Genomic_DNA"/>
</dbReference>
<dbReference type="OrthoDB" id="1924069at2759"/>
<dbReference type="GO" id="GO:0046872">
    <property type="term" value="F:metal ion binding"/>
    <property type="evidence" value="ECO:0007669"/>
    <property type="project" value="InterPro"/>
</dbReference>
<keyword evidence="11" id="KW-0378">Hydrolase</keyword>
<comment type="pathway">
    <text evidence="2">Pyrimidine metabolism; UMP biosynthesis via de novo pathway; (S)-dihydroorotate from bicarbonate: step 1/3.</text>
</comment>
<dbReference type="InterPro" id="IPR005483">
    <property type="entry name" value="CPSase_dom"/>
</dbReference>
<evidence type="ECO:0000256" key="5">
    <source>
        <dbReference type="ARBA" id="ARBA00012918"/>
    </source>
</evidence>
<dbReference type="SUPFAM" id="SSF53671">
    <property type="entry name" value="Aspartate/ornithine carbamoyltransferase"/>
    <property type="match status" value="1"/>
</dbReference>
<dbReference type="SUPFAM" id="SSF51556">
    <property type="entry name" value="Metallo-dependent hydrolases"/>
    <property type="match status" value="1"/>
</dbReference>
<dbReference type="Pfam" id="PF02729">
    <property type="entry name" value="OTCace_N"/>
    <property type="match status" value="1"/>
</dbReference>
<reference evidence="30" key="2">
    <citation type="journal article" date="2023" name="IMA Fungus">
        <title>Comparative genomic study of the Penicillium genus elucidates a diverse pangenome and 15 lateral gene transfer events.</title>
        <authorList>
            <person name="Petersen C."/>
            <person name="Sorensen T."/>
            <person name="Nielsen M.R."/>
            <person name="Sondergaard T.E."/>
            <person name="Sorensen J.L."/>
            <person name="Fitzpatrick D.A."/>
            <person name="Frisvad J.C."/>
            <person name="Nielsen K.L."/>
        </authorList>
    </citation>
    <scope>NUCLEOTIDE SEQUENCE</scope>
    <source>
        <strain evidence="30">IBT 30761</strain>
    </source>
</reference>
<evidence type="ECO:0000256" key="12">
    <source>
        <dbReference type="ARBA" id="ARBA00022840"/>
    </source>
</evidence>
<evidence type="ECO:0000256" key="14">
    <source>
        <dbReference type="ARBA" id="ARBA00023268"/>
    </source>
</evidence>
<dbReference type="Gene3D" id="3.40.50.1380">
    <property type="entry name" value="Methylglyoxal synthase-like domain"/>
    <property type="match status" value="1"/>
</dbReference>
<dbReference type="InterPro" id="IPR029062">
    <property type="entry name" value="Class_I_gatase-like"/>
</dbReference>
<dbReference type="GO" id="GO:0005951">
    <property type="term" value="C:carbamoyl-phosphate synthase complex"/>
    <property type="evidence" value="ECO:0007669"/>
    <property type="project" value="TreeGrafter"/>
</dbReference>
<dbReference type="FunFam" id="3.50.30.20:FF:000002">
    <property type="entry name" value="Carbamoyl-phosphate synthase 1, mitochondrial"/>
    <property type="match status" value="1"/>
</dbReference>
<evidence type="ECO:0000256" key="24">
    <source>
        <dbReference type="ARBA" id="ARBA00058513"/>
    </source>
</evidence>
<evidence type="ECO:0000256" key="10">
    <source>
        <dbReference type="ARBA" id="ARBA00022741"/>
    </source>
</evidence>
<keyword evidence="12 26" id="KW-0067">ATP-binding</keyword>
<dbReference type="Pfam" id="PF02786">
    <property type="entry name" value="CPSase_L_D2"/>
    <property type="match status" value="2"/>
</dbReference>
<evidence type="ECO:0000256" key="9">
    <source>
        <dbReference type="ARBA" id="ARBA00022737"/>
    </source>
</evidence>
<dbReference type="InterPro" id="IPR058047">
    <property type="entry name" value="CPSase_preATP-grasp"/>
</dbReference>
<dbReference type="GO" id="GO:0004088">
    <property type="term" value="F:carbamoyl-phosphate synthase (glutamine-hydrolyzing) activity"/>
    <property type="evidence" value="ECO:0007669"/>
    <property type="project" value="UniProtKB-EC"/>
</dbReference>
<dbReference type="Pfam" id="PF02787">
    <property type="entry name" value="CPSase_L_D3"/>
    <property type="match status" value="1"/>
</dbReference>
<comment type="catalytic activity">
    <reaction evidence="23">
        <text>L-glutamine + H2O = L-glutamate + NH4(+)</text>
        <dbReference type="Rhea" id="RHEA:15889"/>
        <dbReference type="ChEBI" id="CHEBI:15377"/>
        <dbReference type="ChEBI" id="CHEBI:28938"/>
        <dbReference type="ChEBI" id="CHEBI:29985"/>
        <dbReference type="ChEBI" id="CHEBI:58359"/>
        <dbReference type="EC" id="3.5.1.2"/>
    </reaction>
</comment>
<dbReference type="PANTHER" id="PTHR11405">
    <property type="entry name" value="CARBAMOYLTRANSFERASE FAMILY MEMBER"/>
    <property type="match status" value="1"/>
</dbReference>
<evidence type="ECO:0000256" key="22">
    <source>
        <dbReference type="ARBA" id="ARBA00048859"/>
    </source>
</evidence>
<dbReference type="InterPro" id="IPR011761">
    <property type="entry name" value="ATP-grasp"/>
</dbReference>
<gene>
    <name evidence="30" type="ORF">N7532_004899</name>
</gene>
<feature type="domain" description="ATP-grasp" evidence="28">
    <location>
        <begin position="644"/>
        <end position="836"/>
    </location>
</feature>
<dbReference type="CDD" id="cd01744">
    <property type="entry name" value="GATase1_CPSase"/>
    <property type="match status" value="1"/>
</dbReference>
<dbReference type="FunFam" id="3.30.470.20:FF:000001">
    <property type="entry name" value="Carbamoyl-phosphate synthase large chain"/>
    <property type="match status" value="1"/>
</dbReference>
<dbReference type="FunFam" id="3.40.50.1380:FF:000009">
    <property type="entry name" value="Carbamoyl-phosphate synthase, large subunit"/>
    <property type="match status" value="1"/>
</dbReference>
<dbReference type="Pfam" id="PF00117">
    <property type="entry name" value="GATase"/>
    <property type="match status" value="1"/>
</dbReference>
<comment type="similarity">
    <text evidence="16">In the C-terminal section; belongs to the aspartate/ornithine carbamoyltransferase superfamily. ATCase family.</text>
</comment>
<dbReference type="PRINTS" id="PR00099">
    <property type="entry name" value="CPSGATASE"/>
</dbReference>
<dbReference type="InterPro" id="IPR032466">
    <property type="entry name" value="Metal_Hydrolase"/>
</dbReference>
<dbReference type="NCBIfam" id="TIGR00670">
    <property type="entry name" value="asp_carb_tr"/>
    <property type="match status" value="1"/>
</dbReference>
<dbReference type="GO" id="GO:0004359">
    <property type="term" value="F:glutaminase activity"/>
    <property type="evidence" value="ECO:0007669"/>
    <property type="project" value="UniProtKB-EC"/>
</dbReference>
<evidence type="ECO:0000256" key="25">
    <source>
        <dbReference type="ARBA" id="ARBA00081752"/>
    </source>
</evidence>
<dbReference type="SMART" id="SM00851">
    <property type="entry name" value="MGS"/>
    <property type="match status" value="1"/>
</dbReference>
<dbReference type="PRINTS" id="PR00100">
    <property type="entry name" value="AOTCASE"/>
</dbReference>
<sequence>MTQLLHQKILKAAHRPPLPDEQSSDLALAHIVPERTCPLILSFSSIVMSQEDPVLPTSPKAGGPVAYQTNKDLLPTMDANSGALIAPASIPVRGGSDRLVALELEDGTVYQGYNFGAEKSVAGELVFQTGMVGYPESITDPSYRGQILVITFPLIGNYGVPSREQVDELLKLPSYFESSQIHVAALVVATYAGEDFSHFLAASSLGQWLKEQGVPAMHGVDTRALTKRIRQKGSMLGRMLLQKADVAKEVAAAVDAATWKSHFEKLEWVDPNTKNLVNEVSIREPKLYTPPADVALKHPSGRPVRVLCLDVGMKYNQLRCLLTRGVEVMVVPWDYDFPNLAGKDYDGLFVSNGPGDPATLTTTINNLAKTLKDARTPVFGICLGHQLIARSVGATTSKMKFGNRGHNIPCTSLISGKCHITSQNHGYAVDASSLQDGWEELFVNANDGSNEGIRHTARPFFSVQFHPESTPGPRDTEYLFDVFINTIQKTMASADALTKPVEFPGGTKAENVKAAPRVHVKKVLVLGSGGLSIGQAGEFDYSGSQAIKALKEEGIYTILINPNIATIQTSKGLADKVYFLPVNADFVRKVIKHERPDAIYCTFGGQTALSVGIQLKDEFEALGVKVLGTPIDTIITTEDRELFARSMDSINEKCAKSASASTLEESLQVVENIGFPVIVRAAYALGGLGSGFAENMDQLKDLCTKALAVSPQVLIERSMKGWKEIEYEVVRDAQDNCITVCNMENFDPLGIHTGDSIVVAPSQTLSDEDYNMLRTTAVNVIRHLGVVGECNIQYALNPFSKEYCIIEVNARLSRSSALASKATGYPLAFIAAKLGLGIPLNEIKNSVTKSTCACFEPSLDYCVVKIPRWDLKKFTRVSTQLGSSMKSVGEVMSIGRNFEEAIQKAIRSVDFHNYGFNETNALMSIKGELQTPSDQRLFAIANAMAAGYTVDDIWKLTNIDKWFLSRLKGLSDFGKSMTAFNATSVPIPMIRQAKQLGFSDRQLAKFLSSNELAVRRKRVEAGIMPIVKQIDTVAAEFPAVTNYLYLTYNASEHDLKFDDHGIMVLGSGVYRIGSSVEFDWCSVRTIRTLREQGHKTIMVNYNPETVSTDYDEADRLYFENINLETVLDIYQLETSSGVIISMGGQTPNNIALPLHRLNVNILGTSPEMIDGAENRYKFSRMLDRIEVDQPAWKELTSIDEARDFCDKVGYPVLVRPSYVLSGAAMNTVYSEHDLANYLNQAADVSRDHPVVITKYIENAKEIEMDAVARNGVMVGHFISEHVENAGVHSGDATLILPPQDLSPETVRRIEEATRKIGNALNVTGPYNIQFIAKDNDIKVIECNVRASRSFPFVSKVMGVDLIEMATKAMIGIPFQEYPPVNVPKDYCGVKVPQFSFSRLSGADPVLGVEMASTGEVASFGRDKYEAYLKALLSTGFRLPKRNILFSIGSYKEKMEMLPSIQKLHQLDYNLFATSGTADFLKENGVPVKYLEVLAGEEDDIKSEYSLTQHLSNNLIDLYINLPSNNRFRRPANYMSKGYRTRRMAVDYQTPLVTNVKNAKILIEAIARHYPLNIQTTDFQTSHRTVVLPGLINIAAFVPGLVTPGSKDFEAVTKASIAAGFSMVRVMPVGVDSSVTQATDLAIVQQNAQDKSYCDFNISVAATETNSDQITQMTGEVGSLFVPFNHLSGNINKVATVTNHFGAWPSSKPLITDAKGTDLASILLLASLHSRNIHVMSVTSKEDIKLIALSKEKGLKKALWDHMSTIDVFSIGSIPFQLAGKDATPSVGIAESLPLLFTAVAEGRLTVEDITARLYDNPKKIFELHDQADTSLEIEIDRPYIFQGNAWSPFNGKMMRGSVQRVTFQGKTACLDNEVIPSAVKGTDMSSHRIVPTSPVQKPTTPMVRPESSLERHTSLSGTPGRRVRGVDANVPSVGELGPPLYPSAQLSSSLYEMLSRSPFRGKHVLSVNQFTRADLHLLFTVAQEMRLGVQRQGVLDILKGRVLATLFYEPSTRTSASFDAAMQRLGGRTIPISTEHSSTQKGETLQDTIRTLGCYGDAVVLRHPSPSSTDVAAKFSPVPIINGGNGSIEHPTQAFLDLFTIREELGTVTGLTITFTGDLKYGRPVHSLIKLLQFYDVRVQLVSPKELALPDDVRQQIKASGQLLGEYEELTPDIVARSDVLYSTRVQKERFSDLAQYERLKNSLVIDNALLKHAKSHMVVMHPLPRNAEIAEEVDFDQRAAYFRQMRYGLYCRMALLALVLAP</sequence>
<protein>
    <recommendedName>
        <fullName evidence="25">Pyrimidine-specific carbamoyl phosphate synthase-aspartate carbamoyl transferase</fullName>
        <ecNumber evidence="6">2.1.3.2</ecNumber>
        <ecNumber evidence="5">3.5.1.2</ecNumber>
        <ecNumber evidence="19">6.3.4.16</ecNumber>
        <ecNumber evidence="4">6.3.5.5</ecNumber>
    </recommendedName>
</protein>
<evidence type="ECO:0000256" key="7">
    <source>
        <dbReference type="ARBA" id="ARBA00022598"/>
    </source>
</evidence>
<dbReference type="FunFam" id="1.10.1030.10:FF:000001">
    <property type="entry name" value="Carbamoyl-phosphate synthase large chain"/>
    <property type="match status" value="1"/>
</dbReference>
<dbReference type="InterPro" id="IPR005480">
    <property type="entry name" value="CPSase_lsu_oligo"/>
</dbReference>
<comment type="similarity">
    <text evidence="15">In the 3rd section; belongs to the metallo-dependent hydrolases superfamily. DHOase family. CAD subfamily.</text>
</comment>
<dbReference type="InterPro" id="IPR006130">
    <property type="entry name" value="Asp/Orn_carbamoylTrfase"/>
</dbReference>
<dbReference type="GO" id="GO:0004070">
    <property type="term" value="F:aspartate carbamoyltransferase activity"/>
    <property type="evidence" value="ECO:0007669"/>
    <property type="project" value="UniProtKB-EC"/>
</dbReference>
<dbReference type="Pfam" id="PF02142">
    <property type="entry name" value="MGS"/>
    <property type="match status" value="1"/>
</dbReference>
<dbReference type="EC" id="6.3.4.16" evidence="19"/>
<dbReference type="InterPro" id="IPR017926">
    <property type="entry name" value="GATASE"/>
</dbReference>
<dbReference type="InterPro" id="IPR011607">
    <property type="entry name" value="MGS-like_dom"/>
</dbReference>
<dbReference type="HAMAP" id="MF_00001">
    <property type="entry name" value="Asp_carb_tr"/>
    <property type="match status" value="1"/>
</dbReference>
<comment type="catalytic activity">
    <reaction evidence="22">
        <text>carbamoyl phosphate + L-aspartate = N-carbamoyl-L-aspartate + phosphate + H(+)</text>
        <dbReference type="Rhea" id="RHEA:20013"/>
        <dbReference type="ChEBI" id="CHEBI:15378"/>
        <dbReference type="ChEBI" id="CHEBI:29991"/>
        <dbReference type="ChEBI" id="CHEBI:32814"/>
        <dbReference type="ChEBI" id="CHEBI:43474"/>
        <dbReference type="ChEBI" id="CHEBI:58228"/>
        <dbReference type="EC" id="2.1.3.2"/>
    </reaction>
</comment>
<accession>A0A9W9FCX0</accession>
<dbReference type="PRINTS" id="PR00098">
    <property type="entry name" value="CPSASE"/>
</dbReference>
<keyword evidence="13" id="KW-0665">Pyrimidine biosynthesis</keyword>
<dbReference type="Gene3D" id="3.50.30.20">
    <property type="entry name" value="Carbamoyl-phosphate synthase small subunit, N-terminal domain"/>
    <property type="match status" value="1"/>
</dbReference>
<evidence type="ECO:0000256" key="18">
    <source>
        <dbReference type="ARBA" id="ARBA00043998"/>
    </source>
</evidence>
<comment type="caution">
    <text evidence="30">The sequence shown here is derived from an EMBL/GenBank/DDBJ whole genome shotgun (WGS) entry which is preliminary data.</text>
</comment>
<dbReference type="FunFam" id="3.30.1490.20:FF:000001">
    <property type="entry name" value="Carbamoyl-phosphate synthase large chain"/>
    <property type="match status" value="1"/>
</dbReference>
<evidence type="ECO:0000256" key="15">
    <source>
        <dbReference type="ARBA" id="ARBA00043968"/>
    </source>
</evidence>
<dbReference type="Gene3D" id="3.20.20.140">
    <property type="entry name" value="Metal-dependent hydrolases"/>
    <property type="match status" value="2"/>
</dbReference>
<dbReference type="EC" id="3.5.1.2" evidence="5"/>
<dbReference type="GO" id="GO:0006221">
    <property type="term" value="P:pyrimidine nucleotide biosynthetic process"/>
    <property type="evidence" value="ECO:0007669"/>
    <property type="project" value="UniProtKB-KW"/>
</dbReference>
<dbReference type="GO" id="GO:0004087">
    <property type="term" value="F:carbamoyl-phosphate synthase (ammonia) activity"/>
    <property type="evidence" value="ECO:0007669"/>
    <property type="project" value="UniProtKB-EC"/>
</dbReference>
<dbReference type="GO" id="GO:0006207">
    <property type="term" value="P:'de novo' pyrimidine nucleobase biosynthetic process"/>
    <property type="evidence" value="ECO:0007669"/>
    <property type="project" value="InterPro"/>
</dbReference>
<dbReference type="InterPro" id="IPR036480">
    <property type="entry name" value="CarbP_synth_ssu_N_sf"/>
</dbReference>
<dbReference type="Pfam" id="PF00988">
    <property type="entry name" value="CPSase_sm_chain"/>
    <property type="match status" value="1"/>
</dbReference>
<dbReference type="GeneID" id="81356372"/>
<keyword evidence="7" id="KW-0436">Ligase</keyword>
<dbReference type="InterPro" id="IPR002082">
    <property type="entry name" value="Asp_carbamoyltransf"/>
</dbReference>
<dbReference type="Pfam" id="PF00185">
    <property type="entry name" value="OTCace"/>
    <property type="match status" value="1"/>
</dbReference>
<dbReference type="Gene3D" id="3.40.50.1370">
    <property type="entry name" value="Aspartate/ornithine carbamoyltransferase"/>
    <property type="match status" value="2"/>
</dbReference>
<dbReference type="InterPro" id="IPR006274">
    <property type="entry name" value="CarbamoylP_synth_ssu"/>
</dbReference>
<dbReference type="FunFam" id="3.40.50.20:FF:000036">
    <property type="entry name" value="Aspartate carbamoyltransferase catalytic subunit"/>
    <property type="match status" value="1"/>
</dbReference>
<dbReference type="GO" id="GO:0006526">
    <property type="term" value="P:L-arginine biosynthetic process"/>
    <property type="evidence" value="ECO:0007669"/>
    <property type="project" value="TreeGrafter"/>
</dbReference>
<keyword evidence="14" id="KW-0511">Multifunctional enzyme</keyword>
<dbReference type="InterPro" id="IPR006131">
    <property type="entry name" value="Asp_carbamoyltransf_Asp/Orn-bd"/>
</dbReference>
<dbReference type="InterPro" id="IPR006132">
    <property type="entry name" value="Asp/Orn_carbamoyltranf_P-bd"/>
</dbReference>
<evidence type="ECO:0000256" key="6">
    <source>
        <dbReference type="ARBA" id="ARBA00013008"/>
    </source>
</evidence>
<dbReference type="PROSITE" id="PS51855">
    <property type="entry name" value="MGS"/>
    <property type="match status" value="1"/>
</dbReference>
<feature type="domain" description="ATP-grasp" evidence="28">
    <location>
        <begin position="1179"/>
        <end position="1370"/>
    </location>
</feature>
<evidence type="ECO:0000313" key="30">
    <source>
        <dbReference type="EMBL" id="KAJ5097898.1"/>
    </source>
</evidence>
<keyword evidence="31" id="KW-1185">Reference proteome</keyword>
<dbReference type="PROSITE" id="PS00867">
    <property type="entry name" value="CPSASE_2"/>
    <property type="match status" value="2"/>
</dbReference>
<dbReference type="PANTHER" id="PTHR11405:SF5">
    <property type="entry name" value="CAD PROTEIN"/>
    <property type="match status" value="1"/>
</dbReference>
<dbReference type="EC" id="6.3.5.5" evidence="4"/>
<dbReference type="Gene3D" id="3.40.50.20">
    <property type="match status" value="2"/>
</dbReference>
<dbReference type="FunFam" id="3.40.50.1370:FF:000002">
    <property type="entry name" value="Aspartate carbamoyltransferase 2"/>
    <property type="match status" value="1"/>
</dbReference>
<dbReference type="SUPFAM" id="SSF52317">
    <property type="entry name" value="Class I glutamine amidotransferase-like"/>
    <property type="match status" value="1"/>
</dbReference>
<dbReference type="EC" id="2.1.3.2" evidence="6"/>
<dbReference type="NCBIfam" id="TIGR01368">
    <property type="entry name" value="CPSaseIIsmall"/>
    <property type="match status" value="1"/>
</dbReference>
<comment type="catalytic activity">
    <reaction evidence="21">
        <text>hydrogencarbonate + L-glutamine + 2 ATP + H2O = carbamoyl phosphate + L-glutamate + 2 ADP + phosphate + 2 H(+)</text>
        <dbReference type="Rhea" id="RHEA:18633"/>
        <dbReference type="ChEBI" id="CHEBI:15377"/>
        <dbReference type="ChEBI" id="CHEBI:15378"/>
        <dbReference type="ChEBI" id="CHEBI:17544"/>
        <dbReference type="ChEBI" id="CHEBI:29985"/>
        <dbReference type="ChEBI" id="CHEBI:30616"/>
        <dbReference type="ChEBI" id="CHEBI:43474"/>
        <dbReference type="ChEBI" id="CHEBI:58228"/>
        <dbReference type="ChEBI" id="CHEBI:58359"/>
        <dbReference type="ChEBI" id="CHEBI:456216"/>
        <dbReference type="EC" id="6.3.5.5"/>
    </reaction>
</comment>
<evidence type="ECO:0000256" key="2">
    <source>
        <dbReference type="ARBA" id="ARBA00004812"/>
    </source>
</evidence>
<evidence type="ECO:0000256" key="20">
    <source>
        <dbReference type="ARBA" id="ARBA00047359"/>
    </source>
</evidence>
<dbReference type="NCBIfam" id="NF009455">
    <property type="entry name" value="PRK12815.1"/>
    <property type="match status" value="1"/>
</dbReference>
<dbReference type="InterPro" id="IPR006275">
    <property type="entry name" value="CPSase_lsu"/>
</dbReference>
<feature type="domain" description="MGS-like" evidence="29">
    <location>
        <begin position="1436"/>
        <end position="1615"/>
    </location>
</feature>
<evidence type="ECO:0000256" key="23">
    <source>
        <dbReference type="ARBA" id="ARBA00049534"/>
    </source>
</evidence>
<dbReference type="Gene3D" id="3.40.50.880">
    <property type="match status" value="1"/>
</dbReference>
<dbReference type="NCBIfam" id="NF009475">
    <property type="entry name" value="PRK12838.1"/>
    <property type="match status" value="1"/>
</dbReference>
<dbReference type="InterPro" id="IPR016185">
    <property type="entry name" value="PreATP-grasp_dom_sf"/>
</dbReference>
<dbReference type="SUPFAM" id="SSF56059">
    <property type="entry name" value="Glutathione synthetase ATP-binding domain-like"/>
    <property type="match status" value="2"/>
</dbReference>
<evidence type="ECO:0000256" key="16">
    <source>
        <dbReference type="ARBA" id="ARBA00043979"/>
    </source>
</evidence>
<keyword evidence="8" id="KW-0808">Transferase</keyword>
<comment type="catalytic activity">
    <reaction evidence="20">
        <text>hydrogencarbonate + NH4(+) + 2 ATP = carbamoyl phosphate + 2 ADP + phosphate + 2 H(+)</text>
        <dbReference type="Rhea" id="RHEA:18029"/>
        <dbReference type="ChEBI" id="CHEBI:15378"/>
        <dbReference type="ChEBI" id="CHEBI:17544"/>
        <dbReference type="ChEBI" id="CHEBI:28938"/>
        <dbReference type="ChEBI" id="CHEBI:30616"/>
        <dbReference type="ChEBI" id="CHEBI:43474"/>
        <dbReference type="ChEBI" id="CHEBI:58228"/>
        <dbReference type="ChEBI" id="CHEBI:456216"/>
        <dbReference type="EC" id="6.3.4.16"/>
    </reaction>
</comment>
<evidence type="ECO:0000256" key="19">
    <source>
        <dbReference type="ARBA" id="ARBA00044063"/>
    </source>
</evidence>
<keyword evidence="9" id="KW-0677">Repeat</keyword>
<dbReference type="PROSITE" id="PS00097">
    <property type="entry name" value="CARBAMOYLTRANSFERASE"/>
    <property type="match status" value="1"/>
</dbReference>
<dbReference type="SMART" id="SM01096">
    <property type="entry name" value="CPSase_L_D3"/>
    <property type="match status" value="1"/>
</dbReference>
<evidence type="ECO:0000256" key="13">
    <source>
        <dbReference type="ARBA" id="ARBA00022975"/>
    </source>
</evidence>
<evidence type="ECO:0000256" key="1">
    <source>
        <dbReference type="ARBA" id="ARBA00001947"/>
    </source>
</evidence>
<dbReference type="HAMAP" id="MF_01209">
    <property type="entry name" value="CPSase_S_chain"/>
    <property type="match status" value="1"/>
</dbReference>
<dbReference type="InterPro" id="IPR036914">
    <property type="entry name" value="MGS-like_dom_sf"/>
</dbReference>
<evidence type="ECO:0000313" key="31">
    <source>
        <dbReference type="Proteomes" id="UP001149074"/>
    </source>
</evidence>
<comment type="function">
    <text evidence="24">Multifunctional protein that encodes the first 2 enzymatic activities of the de novo pyrimidine pathway: carbamoylphosphate synthetase (CPSase; EC 6.3.5.5) and aspartate transcarbamylase (ATCase; EC 2.1.3.2). The CPSase-function is accomplished in 2 steps, by a glutamine-dependent amidotransferase activity (GATase) that binds and cleaves glutamine to produce ammonia, followed by an ammonium-dependent carbamoyl phosphate synthetase, which reacts with the ammonia, hydrogencarbonate and ATP to form carbamoyl phosphate. The endogenously produced carbamoyl phosphate is sequestered and channeled to the ATCase active site. ATCase then catalyzes the formation of carbamoyl-L-aspartate from L-aspartate and carbamoyl phosphate.</text>
</comment>
<comment type="similarity">
    <text evidence="18">In the 2nd section; belongs to the CarB family.</text>
</comment>
<dbReference type="InterPro" id="IPR005479">
    <property type="entry name" value="CPAse_ATP-bd"/>
</dbReference>
<evidence type="ECO:0000256" key="8">
    <source>
        <dbReference type="ARBA" id="ARBA00022679"/>
    </source>
</evidence>
<evidence type="ECO:0000256" key="26">
    <source>
        <dbReference type="PROSITE-ProRule" id="PRU00409"/>
    </source>
</evidence>
<dbReference type="PROSITE" id="PS51273">
    <property type="entry name" value="GATASE_TYPE_1"/>
    <property type="match status" value="1"/>
</dbReference>
<dbReference type="Gene3D" id="3.30.470.20">
    <property type="entry name" value="ATP-grasp fold, B domain"/>
    <property type="match status" value="2"/>
</dbReference>
<dbReference type="InterPro" id="IPR036897">
    <property type="entry name" value="CarbamoylP_synth_lsu_oligo_sf"/>
</dbReference>
<evidence type="ECO:0000256" key="4">
    <source>
        <dbReference type="ARBA" id="ARBA00012738"/>
    </source>
</evidence>
<dbReference type="InterPro" id="IPR035686">
    <property type="entry name" value="CPSase_GATase1"/>
</dbReference>
<evidence type="ECO:0000256" key="11">
    <source>
        <dbReference type="ARBA" id="ARBA00022801"/>
    </source>
</evidence>
<dbReference type="GO" id="GO:0016597">
    <property type="term" value="F:amino acid binding"/>
    <property type="evidence" value="ECO:0007669"/>
    <property type="project" value="InterPro"/>
</dbReference>
<comment type="similarity">
    <text evidence="17">In the N-terminal section; belongs to the CarA family.</text>
</comment>
<dbReference type="InterPro" id="IPR002474">
    <property type="entry name" value="CarbamoylP_synth_ssu_N"/>
</dbReference>
<dbReference type="NCBIfam" id="TIGR01369">
    <property type="entry name" value="CPSaseII_lrg"/>
    <property type="match status" value="1"/>
</dbReference>
<evidence type="ECO:0000256" key="27">
    <source>
        <dbReference type="SAM" id="MobiDB-lite"/>
    </source>
</evidence>
<evidence type="ECO:0000256" key="3">
    <source>
        <dbReference type="ARBA" id="ARBA00004852"/>
    </source>
</evidence>
<dbReference type="GO" id="GO:0005524">
    <property type="term" value="F:ATP binding"/>
    <property type="evidence" value="ECO:0007669"/>
    <property type="project" value="UniProtKB-UniRule"/>
</dbReference>
<dbReference type="FunFam" id="3.40.50.1370:FF:000005">
    <property type="entry name" value="CAD protein-like isoform X1"/>
    <property type="match status" value="1"/>
</dbReference>
<dbReference type="FunFam" id="3.40.50.20:FF:000002">
    <property type="entry name" value="Carbamoyl-phosphate synthase large chain"/>
    <property type="match status" value="1"/>
</dbReference>
<name>A0A9W9FCX0_9EURO</name>
<dbReference type="RefSeq" id="XP_056473552.1">
    <property type="nucleotide sequence ID" value="XM_056617393.1"/>
</dbReference>
<organism evidence="30 31">
    <name type="scientific">Penicillium argentinense</name>
    <dbReference type="NCBI Taxonomy" id="1131581"/>
    <lineage>
        <taxon>Eukaryota</taxon>
        <taxon>Fungi</taxon>
        <taxon>Dikarya</taxon>
        <taxon>Ascomycota</taxon>
        <taxon>Pezizomycotina</taxon>
        <taxon>Eurotiomycetes</taxon>
        <taxon>Eurotiomycetidae</taxon>
        <taxon>Eurotiales</taxon>
        <taxon>Aspergillaceae</taxon>
        <taxon>Penicillium</taxon>
    </lineage>
</organism>
<dbReference type="SUPFAM" id="SSF52021">
    <property type="entry name" value="Carbamoyl phosphate synthetase, small subunit N-terminal domain"/>
    <property type="match status" value="1"/>
</dbReference>
<comment type="pathway">
    <text evidence="3">Pyrimidine metabolism; UMP biosynthesis via de novo pathway; (S)-dihydroorotate from bicarbonate: step 2/3.</text>
</comment>
<evidence type="ECO:0000259" key="28">
    <source>
        <dbReference type="PROSITE" id="PS50975"/>
    </source>
</evidence>
<dbReference type="Pfam" id="PF25596">
    <property type="entry name" value="CPSase_L_D1"/>
    <property type="match status" value="2"/>
</dbReference>